<keyword evidence="2" id="KW-0813">Transport</keyword>
<feature type="domain" description="ABC transporter" evidence="5">
    <location>
        <begin position="10"/>
        <end position="227"/>
    </location>
</feature>
<dbReference type="PROSITE" id="PS50893">
    <property type="entry name" value="ABC_TRANSPORTER_2"/>
    <property type="match status" value="1"/>
</dbReference>
<dbReference type="AlphaFoldDB" id="A0A6M8J0J4"/>
<dbReference type="InterPro" id="IPR017871">
    <property type="entry name" value="ABC_transporter-like_CS"/>
</dbReference>
<sequence>MPDVASDVVLEVRGLSFSYEDVPVLCDLSLEARAGQLVALVGDNGAGKSTLMGLILGSLRPQAGSIRLFGDDASAHAHHADIAYVAQDAVRSYRHFPTTVRELLGVHLRHLKRRGAADELLDTVGLREHLSKALSQLSGGQLQRVGLLLALVRDARLILLDEPTAAVDARFTDELYRLLRRLADEGRTVVVITHHLAEAAPFADRAVRLRAGACAEIPPAQWKEAAL</sequence>
<evidence type="ECO:0000256" key="4">
    <source>
        <dbReference type="ARBA" id="ARBA00022840"/>
    </source>
</evidence>
<dbReference type="RefSeq" id="WP_173163974.1">
    <property type="nucleotide sequence ID" value="NZ_CP053716.1"/>
</dbReference>
<evidence type="ECO:0000256" key="2">
    <source>
        <dbReference type="ARBA" id="ARBA00022448"/>
    </source>
</evidence>
<dbReference type="GO" id="GO:0005524">
    <property type="term" value="F:ATP binding"/>
    <property type="evidence" value="ECO:0007669"/>
    <property type="project" value="UniProtKB-KW"/>
</dbReference>
<evidence type="ECO:0000259" key="5">
    <source>
        <dbReference type="PROSITE" id="PS50893"/>
    </source>
</evidence>
<dbReference type="InterPro" id="IPR027417">
    <property type="entry name" value="P-loop_NTPase"/>
</dbReference>
<dbReference type="Pfam" id="PF00005">
    <property type="entry name" value="ABC_tran"/>
    <property type="match status" value="1"/>
</dbReference>
<organism evidence="6 7">
    <name type="scientific">Berryella wangjianweii</name>
    <dbReference type="NCBI Taxonomy" id="2734634"/>
    <lineage>
        <taxon>Bacteria</taxon>
        <taxon>Bacillati</taxon>
        <taxon>Actinomycetota</taxon>
        <taxon>Coriobacteriia</taxon>
        <taxon>Eggerthellales</taxon>
        <taxon>Eggerthellaceae</taxon>
        <taxon>Berryella</taxon>
    </lineage>
</organism>
<keyword evidence="7" id="KW-1185">Reference proteome</keyword>
<evidence type="ECO:0000313" key="7">
    <source>
        <dbReference type="Proteomes" id="UP000503297"/>
    </source>
</evidence>
<dbReference type="SUPFAM" id="SSF52540">
    <property type="entry name" value="P-loop containing nucleoside triphosphate hydrolases"/>
    <property type="match status" value="1"/>
</dbReference>
<dbReference type="KEGG" id="bwa:HLV38_02350"/>
<dbReference type="SMART" id="SM00382">
    <property type="entry name" value="AAA"/>
    <property type="match status" value="1"/>
</dbReference>
<dbReference type="InterPro" id="IPR003439">
    <property type="entry name" value="ABC_transporter-like_ATP-bd"/>
</dbReference>
<keyword evidence="3" id="KW-0547">Nucleotide-binding</keyword>
<evidence type="ECO:0000256" key="1">
    <source>
        <dbReference type="ARBA" id="ARBA00005417"/>
    </source>
</evidence>
<dbReference type="EMBL" id="CP053716">
    <property type="protein sequence ID" value="QKF07097.1"/>
    <property type="molecule type" value="Genomic_DNA"/>
</dbReference>
<name>A0A6M8J0J4_9ACTN</name>
<reference evidence="7" key="1">
    <citation type="submission" date="2020-05" db="EMBL/GenBank/DDBJ databases">
        <title>Novel species in genus Nocardioides.</title>
        <authorList>
            <person name="Zhang G."/>
        </authorList>
    </citation>
    <scope>NUCLEOTIDE SEQUENCE [LARGE SCALE GENOMIC DNA]</scope>
    <source>
        <strain evidence="7">zg-1050</strain>
    </source>
</reference>
<accession>A0A6M8J0J4</accession>
<proteinExistence type="inferred from homology"/>
<gene>
    <name evidence="6" type="ORF">HLV38_02350</name>
</gene>
<dbReference type="PROSITE" id="PS00211">
    <property type="entry name" value="ABC_TRANSPORTER_1"/>
    <property type="match status" value="1"/>
</dbReference>
<evidence type="ECO:0000256" key="3">
    <source>
        <dbReference type="ARBA" id="ARBA00022741"/>
    </source>
</evidence>
<keyword evidence="4 6" id="KW-0067">ATP-binding</keyword>
<dbReference type="InterPro" id="IPR050153">
    <property type="entry name" value="Metal_Ion_Import_ABC"/>
</dbReference>
<evidence type="ECO:0000313" key="6">
    <source>
        <dbReference type="EMBL" id="QKF07097.1"/>
    </source>
</evidence>
<dbReference type="InterPro" id="IPR003593">
    <property type="entry name" value="AAA+_ATPase"/>
</dbReference>
<dbReference type="Gene3D" id="3.40.50.300">
    <property type="entry name" value="P-loop containing nucleotide triphosphate hydrolases"/>
    <property type="match status" value="1"/>
</dbReference>
<comment type="similarity">
    <text evidence="1">Belongs to the ABC transporter superfamily.</text>
</comment>
<protein>
    <submittedName>
        <fullName evidence="6">Metal ABC transporter ATP-binding protein</fullName>
    </submittedName>
</protein>
<dbReference type="PANTHER" id="PTHR42734:SF5">
    <property type="entry name" value="IRON TRANSPORT SYSTEM ATP-BINDING PROTEIN HI_0361-RELATED"/>
    <property type="match status" value="1"/>
</dbReference>
<dbReference type="Proteomes" id="UP000503297">
    <property type="component" value="Chromosome"/>
</dbReference>
<dbReference type="PANTHER" id="PTHR42734">
    <property type="entry name" value="METAL TRANSPORT SYSTEM ATP-BINDING PROTEIN TM_0124-RELATED"/>
    <property type="match status" value="1"/>
</dbReference>
<dbReference type="GO" id="GO:0016887">
    <property type="term" value="F:ATP hydrolysis activity"/>
    <property type="evidence" value="ECO:0007669"/>
    <property type="project" value="InterPro"/>
</dbReference>